<dbReference type="AlphaFoldDB" id="A0A8W8P1Z0"/>
<accession>A0A8W8P1Z0</accession>
<dbReference type="InterPro" id="IPR057191">
    <property type="entry name" value="DUF7869"/>
</dbReference>
<feature type="domain" description="DUF7869" evidence="1">
    <location>
        <begin position="307"/>
        <end position="453"/>
    </location>
</feature>
<keyword evidence="3" id="KW-1185">Reference proteome</keyword>
<reference evidence="2" key="1">
    <citation type="submission" date="2022-08" db="UniProtKB">
        <authorList>
            <consortium name="EnsemblMetazoa"/>
        </authorList>
    </citation>
    <scope>IDENTIFICATION</scope>
    <source>
        <strain evidence="2">05x7-T-G4-1.051#20</strain>
    </source>
</reference>
<organism evidence="2 3">
    <name type="scientific">Magallana gigas</name>
    <name type="common">Pacific oyster</name>
    <name type="synonym">Crassostrea gigas</name>
    <dbReference type="NCBI Taxonomy" id="29159"/>
    <lineage>
        <taxon>Eukaryota</taxon>
        <taxon>Metazoa</taxon>
        <taxon>Spiralia</taxon>
        <taxon>Lophotrochozoa</taxon>
        <taxon>Mollusca</taxon>
        <taxon>Bivalvia</taxon>
        <taxon>Autobranchia</taxon>
        <taxon>Pteriomorphia</taxon>
        <taxon>Ostreida</taxon>
        <taxon>Ostreoidea</taxon>
        <taxon>Ostreidae</taxon>
        <taxon>Magallana</taxon>
    </lineage>
</organism>
<name>A0A8W8P1Z0_MAGGI</name>
<evidence type="ECO:0000313" key="2">
    <source>
        <dbReference type="EnsemblMetazoa" id="G8299.1:cds"/>
    </source>
</evidence>
<dbReference type="Pfam" id="PF25273">
    <property type="entry name" value="DUF7869"/>
    <property type="match status" value="1"/>
</dbReference>
<dbReference type="PANTHER" id="PTHR34415">
    <property type="entry name" value="INTEGRASE CATALYTIC DOMAIN-CONTAINING PROTEIN"/>
    <property type="match status" value="1"/>
</dbReference>
<dbReference type="PANTHER" id="PTHR34415:SF1">
    <property type="entry name" value="INTEGRASE CATALYTIC DOMAIN-CONTAINING PROTEIN"/>
    <property type="match status" value="1"/>
</dbReference>
<evidence type="ECO:0000259" key="1">
    <source>
        <dbReference type="Pfam" id="PF25273"/>
    </source>
</evidence>
<evidence type="ECO:0000313" key="3">
    <source>
        <dbReference type="Proteomes" id="UP000005408"/>
    </source>
</evidence>
<proteinExistence type="predicted"/>
<dbReference type="Proteomes" id="UP000005408">
    <property type="component" value="Unassembled WGS sequence"/>
</dbReference>
<dbReference type="EnsemblMetazoa" id="G8299.1">
    <property type="protein sequence ID" value="G8299.1:cds"/>
    <property type="gene ID" value="G8299"/>
</dbReference>
<sequence>MEKDVKDAYIMGSINTASSAFTRKGSRSRNSYHYSFKHEKICRSAFQSLFDVGKKSLSNILKHYSEKGAVSRQHGNLGRKPKHAVNFDDVQRAVNFIIGYADEHGLPQPAALRGSDKEPPIFLPCDSSKKGIRSLYKSACETDDVRKVEYQTFTNIWTSCCSHIKIYGSRFDVCHRCELLRKQVLDACMEEEKLVALNEFQTHIDVAQKERDIYKKTVKDSLEELQNADRQGHHIPPLSSDFTKVHYTFDFSQNVALPHHARQMGPLYFLSLKKVHIFGFRVDDIPTQYNYLIGENETLGLDGTGSHGPNTVISLVHHGLSTYGYGEKDCLLHSDNCAGQNKNKFVIAYLAWRVITGLHHQITYLMQVVGHTRCLIDAGFARRSDCDSMRELQQVSERSSSTNKGILYESGGDTSTWKYYNWKEFLEQFFTSLPGISKYHSFRFCADHAGFVFVQENSDAMEKELR</sequence>
<protein>
    <recommendedName>
        <fullName evidence="1">DUF7869 domain-containing protein</fullName>
    </recommendedName>
</protein>